<dbReference type="AlphaFoldDB" id="A0AAU7C4Y3"/>
<dbReference type="PANTHER" id="PTHR23416:SF23">
    <property type="entry name" value="ACETYLTRANSFERASE C18B11.09C-RELATED"/>
    <property type="match status" value="1"/>
</dbReference>
<name>A0AAU7C4Y3_9LACO</name>
<proteinExistence type="inferred from homology"/>
<dbReference type="InterPro" id="IPR001451">
    <property type="entry name" value="Hexapep"/>
</dbReference>
<dbReference type="Gene3D" id="2.160.10.10">
    <property type="entry name" value="Hexapeptide repeat proteins"/>
    <property type="match status" value="1"/>
</dbReference>
<evidence type="ECO:0000256" key="1">
    <source>
        <dbReference type="ARBA" id="ARBA00007274"/>
    </source>
</evidence>
<keyword evidence="3" id="KW-0677">Repeat</keyword>
<dbReference type="EMBL" id="CP154878">
    <property type="protein sequence ID" value="XBG96183.1"/>
    <property type="molecule type" value="Genomic_DNA"/>
</dbReference>
<evidence type="ECO:0000256" key="2">
    <source>
        <dbReference type="ARBA" id="ARBA00022679"/>
    </source>
</evidence>
<reference evidence="4" key="1">
    <citation type="submission" date="2024-04" db="EMBL/GenBank/DDBJ databases">
        <title>Limosilactobacillus allomucosae sp. nov., a novel species isolated from wild boar faecal samples as a potential probiotics for domestic pigs.</title>
        <authorList>
            <person name="Chen B."/>
        </authorList>
    </citation>
    <scope>NUCLEOTIDE SEQUENCE</scope>
    <source>
        <strain evidence="4">WILCCON 0051</strain>
    </source>
</reference>
<dbReference type="GO" id="GO:0008374">
    <property type="term" value="F:O-acyltransferase activity"/>
    <property type="evidence" value="ECO:0007669"/>
    <property type="project" value="TreeGrafter"/>
</dbReference>
<evidence type="ECO:0000313" key="4">
    <source>
        <dbReference type="EMBL" id="XBG96183.1"/>
    </source>
</evidence>
<dbReference type="InterPro" id="IPR051159">
    <property type="entry name" value="Hexapeptide_acetyltransf"/>
</dbReference>
<gene>
    <name evidence="4" type="ORF">ABC765_03595</name>
</gene>
<dbReference type="SUPFAM" id="SSF51161">
    <property type="entry name" value="Trimeric LpxA-like enzymes"/>
    <property type="match status" value="1"/>
</dbReference>
<organism evidence="4">
    <name type="scientific">Limosilactobacillus allomucosae</name>
    <dbReference type="NCBI Taxonomy" id="3142938"/>
    <lineage>
        <taxon>Bacteria</taxon>
        <taxon>Bacillati</taxon>
        <taxon>Bacillota</taxon>
        <taxon>Bacilli</taxon>
        <taxon>Lactobacillales</taxon>
        <taxon>Lactobacillaceae</taxon>
        <taxon>Limosilactobacillus</taxon>
    </lineage>
</organism>
<dbReference type="InterPro" id="IPR018357">
    <property type="entry name" value="Hexapep_transf_CS"/>
</dbReference>
<evidence type="ECO:0000256" key="3">
    <source>
        <dbReference type="ARBA" id="ARBA00022737"/>
    </source>
</evidence>
<dbReference type="RefSeq" id="WP_347980727.1">
    <property type="nucleotide sequence ID" value="NZ_CP154878.1"/>
</dbReference>
<keyword evidence="2" id="KW-0808">Transferase</keyword>
<accession>A0AAU7C4Y3</accession>
<dbReference type="KEGG" id="lalo:ABC765_03595"/>
<dbReference type="InterPro" id="IPR011004">
    <property type="entry name" value="Trimer_LpxA-like_sf"/>
</dbReference>
<protein>
    <submittedName>
        <fullName evidence="4">DapH/DapD/GlmU-related protein</fullName>
    </submittedName>
</protein>
<dbReference type="Pfam" id="PF00132">
    <property type="entry name" value="Hexapep"/>
    <property type="match status" value="1"/>
</dbReference>
<sequence>MVERVKLTTEQQRLIAKNKPLIQLLNSAVHSDGEIRALLSEITGEKIDASNEIRLPFFTDNGFNTHLGKRIFINTGVTFADLGGIYIDDDVLIGPGASLLSVNHPLKPAFRHEMELQPVHVKRNAWIGAGARILPGVTIGENAVVGAGAVVTKDIPDNTVAVGVPAFVKNFI</sequence>
<comment type="similarity">
    <text evidence="1">Belongs to the transferase hexapeptide repeat family.</text>
</comment>
<dbReference type="PANTHER" id="PTHR23416">
    <property type="entry name" value="SIALIC ACID SYNTHASE-RELATED"/>
    <property type="match status" value="1"/>
</dbReference>
<dbReference type="PROSITE" id="PS00101">
    <property type="entry name" value="HEXAPEP_TRANSFERASES"/>
    <property type="match status" value="1"/>
</dbReference>